<feature type="region of interest" description="Disordered" evidence="2">
    <location>
        <begin position="370"/>
        <end position="391"/>
    </location>
</feature>
<feature type="compositionally biased region" description="Basic and acidic residues" evidence="2">
    <location>
        <begin position="2386"/>
        <end position="2400"/>
    </location>
</feature>
<feature type="region of interest" description="Disordered" evidence="2">
    <location>
        <begin position="2377"/>
        <end position="2402"/>
    </location>
</feature>
<feature type="compositionally biased region" description="Low complexity" evidence="2">
    <location>
        <begin position="895"/>
        <end position="911"/>
    </location>
</feature>
<evidence type="ECO:0000256" key="1">
    <source>
        <dbReference type="SAM" id="Coils"/>
    </source>
</evidence>
<feature type="compositionally biased region" description="Low complexity" evidence="2">
    <location>
        <begin position="1376"/>
        <end position="1388"/>
    </location>
</feature>
<feature type="compositionally biased region" description="Basic and acidic residues" evidence="2">
    <location>
        <begin position="722"/>
        <end position="732"/>
    </location>
</feature>
<evidence type="ECO:0000313" key="4">
    <source>
        <dbReference type="Proteomes" id="UP000759131"/>
    </source>
</evidence>
<feature type="coiled-coil region" evidence="1">
    <location>
        <begin position="1546"/>
        <end position="1573"/>
    </location>
</feature>
<feature type="compositionally biased region" description="Polar residues" evidence="2">
    <location>
        <begin position="1363"/>
        <end position="1375"/>
    </location>
</feature>
<dbReference type="Proteomes" id="UP000759131">
    <property type="component" value="Unassembled WGS sequence"/>
</dbReference>
<feature type="compositionally biased region" description="Basic and acidic residues" evidence="2">
    <location>
        <begin position="1290"/>
        <end position="1304"/>
    </location>
</feature>
<feature type="region of interest" description="Disordered" evidence="2">
    <location>
        <begin position="1435"/>
        <end position="1455"/>
    </location>
</feature>
<feature type="compositionally biased region" description="Low complexity" evidence="2">
    <location>
        <begin position="1576"/>
        <end position="1595"/>
    </location>
</feature>
<reference evidence="3" key="1">
    <citation type="submission" date="2020-11" db="EMBL/GenBank/DDBJ databases">
        <authorList>
            <person name="Tran Van P."/>
        </authorList>
    </citation>
    <scope>NUCLEOTIDE SEQUENCE</scope>
</reference>
<feature type="compositionally biased region" description="Polar residues" evidence="2">
    <location>
        <begin position="912"/>
        <end position="958"/>
    </location>
</feature>
<feature type="compositionally biased region" description="Polar residues" evidence="2">
    <location>
        <begin position="1435"/>
        <end position="1444"/>
    </location>
</feature>
<sequence>MYRAPLSKPSDVRLSDGINQSIESALVVWSLWSVSGPRGVWCRPQPDFDDDFPGIKRFNGFDFTIKPIPDFTINPITRFTPPTVVVTVSPPNPFTLNYNRMTPRKPGLHIPHKEFEITIKPFTMDIKGLGFDITYTPVPKRLEMDLNMKMKRRDPKVADKPVIIPMSEKSENNEVLRLKQMILTLKSQLNSYEEEISRMKATTCPPPIPSKPNNKCATNKSKRLRTKSIEIDYIVTESDTKLQELTLTTAPSPVVTTDDMTPKPIRQTLKRQLRRSKTKAINYEFGKEETHNEMHRRAKTKAMRDEFVRAQEKHNEMRVNSAIRSAKTSARNINIHAIETPIKPLIITESEHHLTTLSISKSLNTELIESTTTSTVTPKPETTSMTTLGDQTSTTGTIGLLAKPLKTINSKPRIGLWSNRLRKKTEEFEQQFDTNEETKTRSESAVGSHKTSSKTITTNYNEVMETSTTLSIKAEEVTTESIEKSSDSEVDLTQRTNKITEALIQNSKTENIGFEDLMREINNEFFVHLTNNTTMTSEVNHNSKGIDISTTPLQTNTKLAEILSKSSKTIELNTNSDDISTETTNIEKETKISAMTTTNALEEKHLTTEGVATTETSQLLQMTAKLFETDANTAETSAKQSVHKSVFAQSLRRRHTTQEQKTATKGLRRKWSRKRVSHQNDDNTSNASNEMHNQMKQLSVDVKEYDQQIPHHESNATTHANDVNKESDLKSHLSVELGTKSGDNSHDPNTQSNVDWLTINGSVVIDSSEYKLRLNEFIKKRLLKMRSRLTNQSEEIAHQILDSLNHTFVSSDNNMGQSSRVKSTDAADELATQSSELGETTRDIQVTNSIRFTHLRHYNKFLKDSIREFNKIYANNAMNGTNGRSVGSVLEVSSSSSSSSLSEKPSVESISPETVETNGMNSSASSHWATETVATPQTSQSLQTEAKQSVHKSVSAQSLRRHKTQEQKTSAEGLRRKWSRKRTSHQNDDNTSNASNEMHNQLSVDVKGHDQQMPHHESDATTHANDVNKDKQTDIKSHISVELGTKLGDNSHDTNTQSKVDSLTINGSVVTESSEYKLRLNEFLKKRLSNMKSRLTNQSEEIAHQILDSLNHTFVSSDNNMGQSSRVKSADAANGLATQSSESEEMTRDIQVTNSSRFNDLQNYNKFLKDSMREFNKIYGNNAMNGTNGRSVGSVLEVSSSSSSLSEKPSVESISPETIETNGVNSSASSHSASSHSASSDLASSDSTSSDSASSGRWNQLKSKLKSMGNKMINESVILGEKVMETIGKNDGKGDIHTTNEHNRQLKFKKSSARRGLSPTPDSEGGLLNAMQSRRNLFRSQHNTKSIVTTNKSVDPYNQVITDSKSETNQLADSPTTTTTTTSTTSATPVAQSVPQFNKLRQFMKRTVLNVDQSNEAEQSDDKNKLYLSHVNIPVDQSGTNAAPNKSPEGPPAINQMLSGLEKERQDIKNLVAKIKDISHNKDNAQLEADLLDRLNANVTQIRDQLKKNYPKEMFASVVKPAPHTQTTTEVPINVANVPPPLKGKVEQLIKNERALEEEFDDLEGDIQCLAQIPQSSPTTTTAPQTTPASQQTAANSGQSVTTKASAHKPKGSAFEDIRSVIAQESQQLIQSVSHAHEVDDIRGKASNRSKTSGPTLTELKQLIQNESKALIDSGNNDISKQTSVAPVVTTYAPQTTSQTTPAHNNTDHSADKTLKMSVAANNTQQGITTTPAPHISTTIDPKHALVLNMFFGGPAPPNGTAHVIKSTPVASQSKMEMFGPVNMKALTATTTTAHSTTPAAHTTAHHTNASKADPNHPAMSNMFFGGPAPALDAGSVIKSSAVAAQAKMSMFGPTQQTVTTTPAPHNAGPTADPNHPAMLNMFFGGPAPALDAGSVIKSSAVAAQTKMILNLFFGEVAPSQQTITTTPAPQKVTTTLDPKHQTVLNLLFGGHPPANATSTLDPTQQTILNMLFGGPAPANGTTTLDPNQQTILNLLFGGPAPPNATSTLDPKQQTILNLLFGGPAPPNATTTLDPNQQIILNMLFGVPAPANATSTLDPKQQTILNMLFGGPAPANGTGHVIPAQQSNATTPAPPKAGPTVDPNHQTVLNMFFGGPAPAPDNSSQHVINSSPVAHQAKMDMFPSATTTDAHNTAALSEEIKKSKEEFNDLSNQIKHFIFERQMHNKAENDNEFNNIIKHLNELKDRIRAKYSAVVSTPVKHDIDNLLLNVLTPMVSPLRIQDKAMPYNYRNSIDGFDLGLRNGLNLDLDLNLDEVDYESHHYPIQKSTWDYWRPRERQHNVYNQLSQIESHRNDGKDVANVGCAANTDTMTDTSIETDSDRNVWRKTRAKKRKSNERLRNLRISQTKERPQKWMNRFNDREDDNSFDWKSEWKPKPENRITGKTTTANKYQEINPMHMPVMTNDYLRGFQ</sequence>
<feature type="region of interest" description="Disordered" evidence="2">
    <location>
        <begin position="430"/>
        <end position="453"/>
    </location>
</feature>
<keyword evidence="1" id="KW-0175">Coiled coil</keyword>
<feature type="coiled-coil region" evidence="1">
    <location>
        <begin position="175"/>
        <end position="202"/>
    </location>
</feature>
<dbReference type="EMBL" id="CAJPIZ010000679">
    <property type="protein sequence ID" value="CAG2102034.1"/>
    <property type="molecule type" value="Genomic_DNA"/>
</dbReference>
<feature type="region of interest" description="Disordered" evidence="2">
    <location>
        <begin position="1632"/>
        <end position="1654"/>
    </location>
</feature>
<feature type="compositionally biased region" description="Basic and acidic residues" evidence="2">
    <location>
        <begin position="1635"/>
        <end position="1644"/>
    </location>
</feature>
<name>A0A7R9KGA5_9ACAR</name>
<feature type="compositionally biased region" description="Basic residues" evidence="2">
    <location>
        <begin position="666"/>
        <end position="677"/>
    </location>
</feature>
<feature type="region of interest" description="Disordered" evidence="2">
    <location>
        <begin position="1119"/>
        <end position="1148"/>
    </location>
</feature>
<feature type="compositionally biased region" description="Polar residues" evidence="2">
    <location>
        <begin position="443"/>
        <end position="453"/>
    </location>
</feature>
<evidence type="ECO:0000313" key="3">
    <source>
        <dbReference type="EMBL" id="CAD7621604.1"/>
    </source>
</evidence>
<feature type="coiled-coil region" evidence="1">
    <location>
        <begin position="1458"/>
        <end position="1488"/>
    </location>
</feature>
<organism evidence="3">
    <name type="scientific">Medioppia subpectinata</name>
    <dbReference type="NCBI Taxonomy" id="1979941"/>
    <lineage>
        <taxon>Eukaryota</taxon>
        <taxon>Metazoa</taxon>
        <taxon>Ecdysozoa</taxon>
        <taxon>Arthropoda</taxon>
        <taxon>Chelicerata</taxon>
        <taxon>Arachnida</taxon>
        <taxon>Acari</taxon>
        <taxon>Acariformes</taxon>
        <taxon>Sarcoptiformes</taxon>
        <taxon>Oribatida</taxon>
        <taxon>Brachypylina</taxon>
        <taxon>Oppioidea</taxon>
        <taxon>Oppiidae</taxon>
        <taxon>Medioppia</taxon>
    </lineage>
</organism>
<feature type="region of interest" description="Disordered" evidence="2">
    <location>
        <begin position="895"/>
        <end position="997"/>
    </location>
</feature>
<feature type="region of interest" description="Disordered" evidence="2">
    <location>
        <begin position="713"/>
        <end position="732"/>
    </location>
</feature>
<evidence type="ECO:0000256" key="2">
    <source>
        <dbReference type="SAM" id="MobiDB-lite"/>
    </source>
</evidence>
<proteinExistence type="predicted"/>
<feature type="compositionally biased region" description="Low complexity" evidence="2">
    <location>
        <begin position="1200"/>
        <end position="1215"/>
    </location>
</feature>
<gene>
    <name evidence="3" type="ORF">OSB1V03_LOCUS2075</name>
</gene>
<feature type="region of interest" description="Disordered" evidence="2">
    <location>
        <begin position="1200"/>
        <end position="1257"/>
    </location>
</feature>
<feature type="compositionally biased region" description="Low complexity" evidence="2">
    <location>
        <begin position="1226"/>
        <end position="1255"/>
    </location>
</feature>
<feature type="region of interest" description="Disordered" evidence="2">
    <location>
        <begin position="1363"/>
        <end position="1390"/>
    </location>
</feature>
<accession>A0A7R9KGA5</accession>
<feature type="compositionally biased region" description="Polar residues" evidence="2">
    <location>
        <begin position="1216"/>
        <end position="1225"/>
    </location>
</feature>
<feature type="region of interest" description="Disordered" evidence="2">
    <location>
        <begin position="651"/>
        <end position="690"/>
    </location>
</feature>
<feature type="compositionally biased region" description="Polar residues" evidence="2">
    <location>
        <begin position="1596"/>
        <end position="1605"/>
    </location>
</feature>
<dbReference type="EMBL" id="OC855254">
    <property type="protein sequence ID" value="CAD7621604.1"/>
    <property type="molecule type" value="Genomic_DNA"/>
</dbReference>
<keyword evidence="4" id="KW-1185">Reference proteome</keyword>
<feature type="region of interest" description="Disordered" evidence="2">
    <location>
        <begin position="1576"/>
        <end position="1612"/>
    </location>
</feature>
<feature type="region of interest" description="Disordered" evidence="2">
    <location>
        <begin position="1290"/>
        <end position="1327"/>
    </location>
</feature>
<protein>
    <submittedName>
        <fullName evidence="3">Uncharacterized protein</fullName>
    </submittedName>
</protein>